<accession>A0AAE3KD46</accession>
<evidence type="ECO:0000313" key="7">
    <source>
        <dbReference type="Proteomes" id="UP001206128"/>
    </source>
</evidence>
<dbReference type="GO" id="GO:0003700">
    <property type="term" value="F:DNA-binding transcription factor activity"/>
    <property type="evidence" value="ECO:0007669"/>
    <property type="project" value="InterPro"/>
</dbReference>
<proteinExistence type="inferred from homology"/>
<protein>
    <submittedName>
        <fullName evidence="6">DNA-binding transcriptional regulator, LysR family</fullName>
    </submittedName>
</protein>
<dbReference type="EMBL" id="JAMTCK010000001">
    <property type="protein sequence ID" value="MCP2163626.1"/>
    <property type="molecule type" value="Genomic_DNA"/>
</dbReference>
<dbReference type="PRINTS" id="PR00039">
    <property type="entry name" value="HTHLYSR"/>
</dbReference>
<dbReference type="CDD" id="cd08414">
    <property type="entry name" value="PBP2_LTTR_aromatics_like"/>
    <property type="match status" value="1"/>
</dbReference>
<dbReference type="Proteomes" id="UP001206128">
    <property type="component" value="Unassembled WGS sequence"/>
</dbReference>
<organism evidence="6 7">
    <name type="scientific">Goodfellowiella coeruleoviolacea</name>
    <dbReference type="NCBI Taxonomy" id="334858"/>
    <lineage>
        <taxon>Bacteria</taxon>
        <taxon>Bacillati</taxon>
        <taxon>Actinomycetota</taxon>
        <taxon>Actinomycetes</taxon>
        <taxon>Pseudonocardiales</taxon>
        <taxon>Pseudonocardiaceae</taxon>
        <taxon>Goodfellowiella</taxon>
    </lineage>
</organism>
<evidence type="ECO:0000256" key="1">
    <source>
        <dbReference type="ARBA" id="ARBA00009437"/>
    </source>
</evidence>
<dbReference type="Gene3D" id="3.40.190.10">
    <property type="entry name" value="Periplasmic binding protein-like II"/>
    <property type="match status" value="2"/>
</dbReference>
<dbReference type="SUPFAM" id="SSF53850">
    <property type="entry name" value="Periplasmic binding protein-like II"/>
    <property type="match status" value="1"/>
</dbReference>
<gene>
    <name evidence="6" type="ORF">LX83_000466</name>
</gene>
<dbReference type="FunFam" id="1.10.10.10:FF:000001">
    <property type="entry name" value="LysR family transcriptional regulator"/>
    <property type="match status" value="1"/>
</dbReference>
<dbReference type="PANTHER" id="PTHR30346">
    <property type="entry name" value="TRANSCRIPTIONAL DUAL REGULATOR HCAR-RELATED"/>
    <property type="match status" value="1"/>
</dbReference>
<keyword evidence="4" id="KW-0804">Transcription</keyword>
<dbReference type="PANTHER" id="PTHR30346:SF0">
    <property type="entry name" value="HCA OPERON TRANSCRIPTIONAL ACTIVATOR HCAR"/>
    <property type="match status" value="1"/>
</dbReference>
<dbReference type="SUPFAM" id="SSF46785">
    <property type="entry name" value="Winged helix' DNA-binding domain"/>
    <property type="match status" value="1"/>
</dbReference>
<dbReference type="Gene3D" id="1.10.10.10">
    <property type="entry name" value="Winged helix-like DNA-binding domain superfamily/Winged helix DNA-binding domain"/>
    <property type="match status" value="1"/>
</dbReference>
<dbReference type="InterPro" id="IPR036388">
    <property type="entry name" value="WH-like_DNA-bd_sf"/>
</dbReference>
<dbReference type="InterPro" id="IPR000847">
    <property type="entry name" value="LysR_HTH_N"/>
</dbReference>
<sequence length="304" mass="33671">MYHLRYFVTVAEELNFSQAARKLHMAASPLSQRIKNLEHELGQQLFRRSTHRVELTEAGAALLPIARDVLERFNAIPWRLREAVGPQRRTVLVGVPAALHPDLRARLQELEERCRDSYDLKRWPGTTGDLVTEVHDGRLGLALVRLPVADPALHVAEVLTEPLGAVLPAGQFAGRASVRLADLADMAYVPGPGDSLPASFDKIDTELREAGVRKRVKMPRTDYAGVAEMVSSGLGFSISMLDPESPIHRYSLGDIVVLPFDDFAPQLVTGLIWRRDRAREGAELHRLIEQASAVFGIESDISPV</sequence>
<name>A0AAE3KD46_9PSEU</name>
<evidence type="ECO:0000256" key="2">
    <source>
        <dbReference type="ARBA" id="ARBA00023015"/>
    </source>
</evidence>
<dbReference type="PROSITE" id="PS50931">
    <property type="entry name" value="HTH_LYSR"/>
    <property type="match status" value="1"/>
</dbReference>
<keyword evidence="2" id="KW-0805">Transcription regulation</keyword>
<dbReference type="InterPro" id="IPR005119">
    <property type="entry name" value="LysR_subst-bd"/>
</dbReference>
<evidence type="ECO:0000313" key="6">
    <source>
        <dbReference type="EMBL" id="MCP2163626.1"/>
    </source>
</evidence>
<evidence type="ECO:0000256" key="4">
    <source>
        <dbReference type="ARBA" id="ARBA00023163"/>
    </source>
</evidence>
<reference evidence="6" key="1">
    <citation type="submission" date="2022-06" db="EMBL/GenBank/DDBJ databases">
        <title>Genomic Encyclopedia of Archaeal and Bacterial Type Strains, Phase II (KMG-II): from individual species to whole genera.</title>
        <authorList>
            <person name="Goeker M."/>
        </authorList>
    </citation>
    <scope>NUCLEOTIDE SEQUENCE</scope>
    <source>
        <strain evidence="6">DSM 43935</strain>
    </source>
</reference>
<dbReference type="GO" id="GO:0003677">
    <property type="term" value="F:DNA binding"/>
    <property type="evidence" value="ECO:0007669"/>
    <property type="project" value="UniProtKB-KW"/>
</dbReference>
<dbReference type="GO" id="GO:0032993">
    <property type="term" value="C:protein-DNA complex"/>
    <property type="evidence" value="ECO:0007669"/>
    <property type="project" value="TreeGrafter"/>
</dbReference>
<evidence type="ECO:0000256" key="3">
    <source>
        <dbReference type="ARBA" id="ARBA00023125"/>
    </source>
</evidence>
<dbReference type="Pfam" id="PF00126">
    <property type="entry name" value="HTH_1"/>
    <property type="match status" value="1"/>
</dbReference>
<comment type="caution">
    <text evidence="6">The sequence shown here is derived from an EMBL/GenBank/DDBJ whole genome shotgun (WGS) entry which is preliminary data.</text>
</comment>
<keyword evidence="3 6" id="KW-0238">DNA-binding</keyword>
<dbReference type="AlphaFoldDB" id="A0AAE3KD46"/>
<dbReference type="InterPro" id="IPR036390">
    <property type="entry name" value="WH_DNA-bd_sf"/>
</dbReference>
<feature type="domain" description="HTH lysR-type" evidence="5">
    <location>
        <begin position="1"/>
        <end position="56"/>
    </location>
</feature>
<comment type="similarity">
    <text evidence="1">Belongs to the LysR transcriptional regulatory family.</text>
</comment>
<evidence type="ECO:0000259" key="5">
    <source>
        <dbReference type="PROSITE" id="PS50931"/>
    </source>
</evidence>
<keyword evidence="7" id="KW-1185">Reference proteome</keyword>
<dbReference type="Pfam" id="PF03466">
    <property type="entry name" value="LysR_substrate"/>
    <property type="match status" value="1"/>
</dbReference>